<accession>A0ABN9VA33</accession>
<evidence type="ECO:0000313" key="3">
    <source>
        <dbReference type="Proteomes" id="UP001189429"/>
    </source>
</evidence>
<evidence type="ECO:0000313" key="2">
    <source>
        <dbReference type="EMBL" id="CAK0868899.1"/>
    </source>
</evidence>
<reference evidence="2" key="1">
    <citation type="submission" date="2023-10" db="EMBL/GenBank/DDBJ databases">
        <authorList>
            <person name="Chen Y."/>
            <person name="Shah S."/>
            <person name="Dougan E. K."/>
            <person name="Thang M."/>
            <person name="Chan C."/>
        </authorList>
    </citation>
    <scope>NUCLEOTIDE SEQUENCE [LARGE SCALE GENOMIC DNA]</scope>
</reference>
<gene>
    <name evidence="2" type="ORF">PCOR1329_LOCUS55420</name>
</gene>
<organism evidence="2 3">
    <name type="scientific">Prorocentrum cordatum</name>
    <dbReference type="NCBI Taxonomy" id="2364126"/>
    <lineage>
        <taxon>Eukaryota</taxon>
        <taxon>Sar</taxon>
        <taxon>Alveolata</taxon>
        <taxon>Dinophyceae</taxon>
        <taxon>Prorocentrales</taxon>
        <taxon>Prorocentraceae</taxon>
        <taxon>Prorocentrum</taxon>
    </lineage>
</organism>
<dbReference type="EMBL" id="CAUYUJ010016795">
    <property type="protein sequence ID" value="CAK0868899.1"/>
    <property type="molecule type" value="Genomic_DNA"/>
</dbReference>
<proteinExistence type="predicted"/>
<keyword evidence="3" id="KW-1185">Reference proteome</keyword>
<protein>
    <submittedName>
        <fullName evidence="2">Uncharacterized protein</fullName>
    </submittedName>
</protein>
<feature type="non-terminal residue" evidence="2">
    <location>
        <position position="1"/>
    </location>
</feature>
<evidence type="ECO:0000256" key="1">
    <source>
        <dbReference type="SAM" id="MobiDB-lite"/>
    </source>
</evidence>
<dbReference type="Proteomes" id="UP001189429">
    <property type="component" value="Unassembled WGS sequence"/>
</dbReference>
<name>A0ABN9VA33_9DINO</name>
<feature type="region of interest" description="Disordered" evidence="1">
    <location>
        <begin position="1"/>
        <end position="20"/>
    </location>
</feature>
<comment type="caution">
    <text evidence="2">The sequence shown here is derived from an EMBL/GenBank/DDBJ whole genome shotgun (WGS) entry which is preliminary data.</text>
</comment>
<sequence>RPLPGAGSMSGQAASATAQGKGACRVESRSTCLAQARSTHPVSRAPLSAVARVIVSVIGVSPRQVLMTTVRRVVIVSLFVAAIVRAESSQPQDACEDEREVSSLLQAASRVSQNREVCPPPGFDSVGNFNISDYISAPWYVQMQSEVSYLPVERFFCVRANYTETTPGMFSQAQAELIVDNYAREGSTSGPESDEFPLRASIVDLNQPSKLLVGPPFLPVFLRGPYWVVAISEQPYEWAIVSGGPPTKQGADGCLTPGTGLNPNGNGEGVFLLTREPLAPNSTVDMLVNQAEALGFDTSVLLPVVHEGCCGERYGQPC</sequence>
<dbReference type="SUPFAM" id="SSF50814">
    <property type="entry name" value="Lipocalins"/>
    <property type="match status" value="1"/>
</dbReference>
<dbReference type="Gene3D" id="2.40.128.20">
    <property type="match status" value="1"/>
</dbReference>
<dbReference type="InterPro" id="IPR012674">
    <property type="entry name" value="Calycin"/>
</dbReference>